<comment type="caution">
    <text evidence="1">The sequence shown here is derived from an EMBL/GenBank/DDBJ whole genome shotgun (WGS) entry which is preliminary data.</text>
</comment>
<dbReference type="RefSeq" id="WP_148603799.1">
    <property type="nucleotide sequence ID" value="NZ_RXYB01000010.1"/>
</dbReference>
<name>A0ABR6WQC1_9FIRM</name>
<evidence type="ECO:0000313" key="2">
    <source>
        <dbReference type="Proteomes" id="UP000653358"/>
    </source>
</evidence>
<organism evidence="1 2">
    <name type="scientific">Acetobacterium tundrae</name>
    <dbReference type="NCBI Taxonomy" id="132932"/>
    <lineage>
        <taxon>Bacteria</taxon>
        <taxon>Bacillati</taxon>
        <taxon>Bacillota</taxon>
        <taxon>Clostridia</taxon>
        <taxon>Eubacteriales</taxon>
        <taxon>Eubacteriaceae</taxon>
        <taxon>Acetobacterium</taxon>
    </lineage>
</organism>
<keyword evidence="2" id="KW-1185">Reference proteome</keyword>
<gene>
    <name evidence="1" type="ORF">GH807_16040</name>
</gene>
<protein>
    <submittedName>
        <fullName evidence="1">Uncharacterized protein</fullName>
    </submittedName>
</protein>
<evidence type="ECO:0000313" key="1">
    <source>
        <dbReference type="EMBL" id="MBC3798536.1"/>
    </source>
</evidence>
<dbReference type="EMBL" id="WJBB01000033">
    <property type="protein sequence ID" value="MBC3798536.1"/>
    <property type="molecule type" value="Genomic_DNA"/>
</dbReference>
<proteinExistence type="predicted"/>
<sequence length="75" mass="8748">MLNELDVKIIRYADHFEVFQDGLMVSRKESIRKILDHGECEEFYDNCVYNSDEKANEKLGKIIIGLFTGDYAKVE</sequence>
<dbReference type="Proteomes" id="UP000653358">
    <property type="component" value="Unassembled WGS sequence"/>
</dbReference>
<accession>A0ABR6WQC1</accession>
<reference evidence="1 2" key="1">
    <citation type="journal article" date="2020" name="mSystems">
        <title>Defining Genomic and Predicted Metabolic Features of the Acetobacterium Genus.</title>
        <authorList>
            <person name="Ross D.E."/>
            <person name="Marshall C.W."/>
            <person name="Gulliver D."/>
            <person name="May H.D."/>
            <person name="Norman R.S."/>
        </authorList>
    </citation>
    <scope>NUCLEOTIDE SEQUENCE [LARGE SCALE GENOMIC DNA]</scope>
    <source>
        <strain evidence="1 2">DSM 9173</strain>
    </source>
</reference>